<evidence type="ECO:0000313" key="2">
    <source>
        <dbReference type="Proteomes" id="UP000570474"/>
    </source>
</evidence>
<comment type="caution">
    <text evidence="1">The sequence shown here is derived from an EMBL/GenBank/DDBJ whole genome shotgun (WGS) entry which is preliminary data.</text>
</comment>
<accession>A0A847RK61</accession>
<dbReference type="RefSeq" id="WP_168869469.1">
    <property type="nucleotide sequence ID" value="NZ_JABAIA010000001.1"/>
</dbReference>
<protein>
    <submittedName>
        <fullName evidence="1">Uncharacterized protein</fullName>
    </submittedName>
</protein>
<reference evidence="1 2" key="1">
    <citation type="submission" date="2020-04" db="EMBL/GenBank/DDBJ databases">
        <authorList>
            <person name="Yin C."/>
        </authorList>
    </citation>
    <scope>NUCLEOTIDE SEQUENCE [LARGE SCALE GENOMIC DNA]</scope>
    <source>
        <strain evidence="1 2">Ae27</strain>
    </source>
</reference>
<dbReference type="AlphaFoldDB" id="A0A847RK61"/>
<dbReference type="InterPro" id="IPR058238">
    <property type="entry name" value="Lant_leader_dom"/>
</dbReference>
<name>A0A847RK61_9BACT</name>
<proteinExistence type="predicted"/>
<keyword evidence="2" id="KW-1185">Reference proteome</keyword>
<evidence type="ECO:0000313" key="1">
    <source>
        <dbReference type="EMBL" id="NLR63473.1"/>
    </source>
</evidence>
<organism evidence="1 2">
    <name type="scientific">Chitinophaga varians</name>
    <dbReference type="NCBI Taxonomy" id="2202339"/>
    <lineage>
        <taxon>Bacteria</taxon>
        <taxon>Pseudomonadati</taxon>
        <taxon>Bacteroidota</taxon>
        <taxon>Chitinophagia</taxon>
        <taxon>Chitinophagales</taxon>
        <taxon>Chitinophagaceae</taxon>
        <taxon>Chitinophaga</taxon>
    </lineage>
</organism>
<dbReference type="NCBIfam" id="NF038153">
    <property type="entry name" value="lant_leader_L1a"/>
    <property type="match status" value="1"/>
</dbReference>
<sequence length="52" mass="6016">MKTKKPSLTKKLMINKSTIVALTDQKDQLKGRISYHTFINCDDEARRNGQFC</sequence>
<dbReference type="EMBL" id="JABAIA010000001">
    <property type="protein sequence ID" value="NLR63473.1"/>
    <property type="molecule type" value="Genomic_DNA"/>
</dbReference>
<gene>
    <name evidence="1" type="ORF">HGH92_04060</name>
</gene>
<dbReference type="Proteomes" id="UP000570474">
    <property type="component" value="Unassembled WGS sequence"/>
</dbReference>